<gene>
    <name evidence="4" type="ordered locus">Tgr7_0734</name>
</gene>
<dbReference type="KEGG" id="tgr:Tgr7_0734"/>
<dbReference type="OrthoDB" id="7903015at2"/>
<sequence length="364" mass="41017">MKCDLFYELSVPPFAQRTEAQVFTDTLDELALADTLDFATAWVVEHHFMPEYSHSSAPEMFLAAATQRTNRLRLGHAIVPLPYHHPVRVAERLATLDILSGGRAEFGFGRGFSPAEYATFNVDMADSRSLTEEALAVVRQSFQAGPLSFQGRHFNYDTLDLVPRVLQRPHPPLWSAAVSPESFELAARLGVGALVGPFKPWFMVREDIRHYREAWRTHQGENPPAPGQNNRVAMTVGILCLEDGARARREAKEPFEWFYRRLLGQTRPVLEKLYDSYEYYRRMGRFRGLMDHAINLKLLDTLGMAVVGDPEHCTKRLLALKEAGVDHVLCAFGAGAMETGTVRESMELFSREVLPRVAGSDPEP</sequence>
<dbReference type="InterPro" id="IPR050766">
    <property type="entry name" value="Bact_Lucif_Oxidored"/>
</dbReference>
<dbReference type="EMBL" id="CP001339">
    <property type="protein sequence ID" value="ACL71826.1"/>
    <property type="molecule type" value="Genomic_DNA"/>
</dbReference>
<dbReference type="AlphaFoldDB" id="B8GMJ4"/>
<evidence type="ECO:0000313" key="4">
    <source>
        <dbReference type="EMBL" id="ACL71826.1"/>
    </source>
</evidence>
<dbReference type="eggNOG" id="COG2141">
    <property type="taxonomic scope" value="Bacteria"/>
</dbReference>
<accession>B8GMJ4</accession>
<dbReference type="InterPro" id="IPR036661">
    <property type="entry name" value="Luciferase-like_sf"/>
</dbReference>
<keyword evidence="2 4" id="KW-0503">Monooxygenase</keyword>
<feature type="domain" description="Luciferase-like" evidence="3">
    <location>
        <begin position="17"/>
        <end position="327"/>
    </location>
</feature>
<proteinExistence type="predicted"/>
<dbReference type="GO" id="GO:0005829">
    <property type="term" value="C:cytosol"/>
    <property type="evidence" value="ECO:0007669"/>
    <property type="project" value="TreeGrafter"/>
</dbReference>
<dbReference type="Gene3D" id="3.20.20.30">
    <property type="entry name" value="Luciferase-like domain"/>
    <property type="match status" value="1"/>
</dbReference>
<dbReference type="SUPFAM" id="SSF51679">
    <property type="entry name" value="Bacterial luciferase-like"/>
    <property type="match status" value="1"/>
</dbReference>
<keyword evidence="5" id="KW-1185">Reference proteome</keyword>
<name>B8GMJ4_THISH</name>
<dbReference type="RefSeq" id="WP_012637314.1">
    <property type="nucleotide sequence ID" value="NC_011901.1"/>
</dbReference>
<dbReference type="Pfam" id="PF00296">
    <property type="entry name" value="Bac_luciferase"/>
    <property type="match status" value="1"/>
</dbReference>
<organism evidence="4 5">
    <name type="scientific">Thioalkalivibrio sulfidiphilus (strain HL-EbGR7)</name>
    <dbReference type="NCBI Taxonomy" id="396588"/>
    <lineage>
        <taxon>Bacteria</taxon>
        <taxon>Pseudomonadati</taxon>
        <taxon>Pseudomonadota</taxon>
        <taxon>Gammaproteobacteria</taxon>
        <taxon>Chromatiales</taxon>
        <taxon>Ectothiorhodospiraceae</taxon>
        <taxon>Thioalkalivibrio</taxon>
    </lineage>
</organism>
<dbReference type="HOGENOM" id="CLU_027853_3_0_6"/>
<dbReference type="STRING" id="396588.Tgr7_0734"/>
<evidence type="ECO:0000256" key="2">
    <source>
        <dbReference type="ARBA" id="ARBA00023033"/>
    </source>
</evidence>
<evidence type="ECO:0000259" key="3">
    <source>
        <dbReference type="Pfam" id="PF00296"/>
    </source>
</evidence>
<dbReference type="InterPro" id="IPR011251">
    <property type="entry name" value="Luciferase-like_dom"/>
</dbReference>
<evidence type="ECO:0000256" key="1">
    <source>
        <dbReference type="ARBA" id="ARBA00023002"/>
    </source>
</evidence>
<keyword evidence="1" id="KW-0560">Oxidoreductase</keyword>
<dbReference type="PANTHER" id="PTHR30137:SF8">
    <property type="entry name" value="BLR5498 PROTEIN"/>
    <property type="match status" value="1"/>
</dbReference>
<dbReference type="PANTHER" id="PTHR30137">
    <property type="entry name" value="LUCIFERASE-LIKE MONOOXYGENASE"/>
    <property type="match status" value="1"/>
</dbReference>
<reference evidence="4 5" key="1">
    <citation type="journal article" date="2011" name="Stand. Genomic Sci.">
        <title>Complete genome sequence of 'Thioalkalivibrio sulfidophilus' HL-EbGr7.</title>
        <authorList>
            <person name="Muyzer G."/>
            <person name="Sorokin D.Y."/>
            <person name="Mavromatis K."/>
            <person name="Lapidus A."/>
            <person name="Clum A."/>
            <person name="Ivanova N."/>
            <person name="Pati A."/>
            <person name="d'Haeseleer P."/>
            <person name="Woyke T."/>
            <person name="Kyrpides N.C."/>
        </authorList>
    </citation>
    <scope>NUCLEOTIDE SEQUENCE [LARGE SCALE GENOMIC DNA]</scope>
    <source>
        <strain evidence="4 5">HL-EbGR7</strain>
    </source>
</reference>
<dbReference type="GO" id="GO:0016705">
    <property type="term" value="F:oxidoreductase activity, acting on paired donors, with incorporation or reduction of molecular oxygen"/>
    <property type="evidence" value="ECO:0007669"/>
    <property type="project" value="InterPro"/>
</dbReference>
<dbReference type="GO" id="GO:0004497">
    <property type="term" value="F:monooxygenase activity"/>
    <property type="evidence" value="ECO:0007669"/>
    <property type="project" value="UniProtKB-KW"/>
</dbReference>
<evidence type="ECO:0000313" key="5">
    <source>
        <dbReference type="Proteomes" id="UP000002383"/>
    </source>
</evidence>
<protein>
    <submittedName>
        <fullName evidence="4">Luciferase-like monooxygenase</fullName>
    </submittedName>
</protein>
<dbReference type="Proteomes" id="UP000002383">
    <property type="component" value="Chromosome"/>
</dbReference>